<keyword evidence="3" id="KW-1185">Reference proteome</keyword>
<evidence type="ECO:0000313" key="3">
    <source>
        <dbReference type="Proteomes" id="UP000267585"/>
    </source>
</evidence>
<dbReference type="AlphaFoldDB" id="A0A3S0B048"/>
<dbReference type="RefSeq" id="WP_126161266.1">
    <property type="nucleotide sequence ID" value="NZ_RQPJ01000002.1"/>
</dbReference>
<dbReference type="Proteomes" id="UP000267585">
    <property type="component" value="Unassembled WGS sequence"/>
</dbReference>
<evidence type="ECO:0000256" key="1">
    <source>
        <dbReference type="SAM" id="Coils"/>
    </source>
</evidence>
<dbReference type="OrthoDB" id="1436925at2"/>
<gene>
    <name evidence="2" type="ORF">EHW67_05025</name>
</gene>
<reference evidence="2 3" key="1">
    <citation type="submission" date="2018-11" db="EMBL/GenBank/DDBJ databases">
        <title>Arenibacter aquaticus sp.nov., a marine bacterium isolated from surface seawater in the South China Sea.</title>
        <authorList>
            <person name="Guo J."/>
            <person name="Sun J."/>
        </authorList>
    </citation>
    <scope>NUCLEOTIDE SEQUENCE [LARGE SCALE GENOMIC DNA]</scope>
    <source>
        <strain evidence="2 3">GUO666</strain>
    </source>
</reference>
<protein>
    <recommendedName>
        <fullName evidence="4">Viral A-type inclusion protein</fullName>
    </recommendedName>
</protein>
<feature type="coiled-coil region" evidence="1">
    <location>
        <begin position="111"/>
        <end position="138"/>
    </location>
</feature>
<sequence length="139" mass="15814">MTKKHLILFLATLITITHSCKEENKENSQMKQVMAIHDEVMPKMGTIGKLVSQLDEKITNDTTSDSMAAAREDLKAAHKAMMDWMKGFGERFDGDEILKGKALTPEKQKWLDEEESKVKALRDQINTSISRAQELLKNH</sequence>
<name>A0A3S0B048_9FLAO</name>
<comment type="caution">
    <text evidence="2">The sequence shown here is derived from an EMBL/GenBank/DDBJ whole genome shotgun (WGS) entry which is preliminary data.</text>
</comment>
<evidence type="ECO:0000313" key="2">
    <source>
        <dbReference type="EMBL" id="RTE54532.1"/>
    </source>
</evidence>
<organism evidence="2 3">
    <name type="scientific">Arenibacter aquaticus</name>
    <dbReference type="NCBI Taxonomy" id="2489054"/>
    <lineage>
        <taxon>Bacteria</taxon>
        <taxon>Pseudomonadati</taxon>
        <taxon>Bacteroidota</taxon>
        <taxon>Flavobacteriia</taxon>
        <taxon>Flavobacteriales</taxon>
        <taxon>Flavobacteriaceae</taxon>
        <taxon>Arenibacter</taxon>
    </lineage>
</organism>
<keyword evidence="1" id="KW-0175">Coiled coil</keyword>
<accession>A0A3S0B048</accession>
<proteinExistence type="predicted"/>
<dbReference type="EMBL" id="RQPJ01000002">
    <property type="protein sequence ID" value="RTE54532.1"/>
    <property type="molecule type" value="Genomic_DNA"/>
</dbReference>
<evidence type="ECO:0008006" key="4">
    <source>
        <dbReference type="Google" id="ProtNLM"/>
    </source>
</evidence>